<organism evidence="4 5">
    <name type="scientific">Elysia marginata</name>
    <dbReference type="NCBI Taxonomy" id="1093978"/>
    <lineage>
        <taxon>Eukaryota</taxon>
        <taxon>Metazoa</taxon>
        <taxon>Spiralia</taxon>
        <taxon>Lophotrochozoa</taxon>
        <taxon>Mollusca</taxon>
        <taxon>Gastropoda</taxon>
        <taxon>Heterobranchia</taxon>
        <taxon>Euthyneura</taxon>
        <taxon>Panpulmonata</taxon>
        <taxon>Sacoglossa</taxon>
        <taxon>Placobranchoidea</taxon>
        <taxon>Plakobranchidae</taxon>
        <taxon>Elysia</taxon>
    </lineage>
</organism>
<feature type="compositionally biased region" description="Pro residues" evidence="1">
    <location>
        <begin position="230"/>
        <end position="240"/>
    </location>
</feature>
<feature type="domain" description="Beta-lactamase-related" evidence="3">
    <location>
        <begin position="49"/>
        <end position="222"/>
    </location>
</feature>
<gene>
    <name evidence="4" type="ORF">ElyMa_004802000</name>
</gene>
<accession>A0AAV4IKP7</accession>
<dbReference type="InterPro" id="IPR001466">
    <property type="entry name" value="Beta-lactam-related"/>
</dbReference>
<dbReference type="PANTHER" id="PTHR43319:SF3">
    <property type="entry name" value="BETA-LACTAMASE-RELATED DOMAIN-CONTAINING PROTEIN"/>
    <property type="match status" value="1"/>
</dbReference>
<keyword evidence="5" id="KW-1185">Reference proteome</keyword>
<evidence type="ECO:0000313" key="5">
    <source>
        <dbReference type="Proteomes" id="UP000762676"/>
    </source>
</evidence>
<dbReference type="Gene3D" id="3.40.710.10">
    <property type="entry name" value="DD-peptidase/beta-lactamase superfamily"/>
    <property type="match status" value="1"/>
</dbReference>
<sequence length="301" mass="33515">MSILRHIFVVFLALVAWQYYDKNFNKPSVKPRFAGYFHPTFRKVAETFRSNVESGLEKGAAFAVYHNGELLVDLWGGWADMAAERHWQENTLCMTWSVVKAAAAIAVARLVDMGHLDYKQKVVHYWPEFGSNNKENITVEGLLSHTAGLLTLDESLNLLEYKYDWLKIEKSLALQSPKWPPGTAVGYHGCTYGMYADALVRKTDPQHRNLSQFFQDEIASALASISQPLPSSPSPAPDPPMQILSESTEPESDLSVVTVPVPVGSVGGIANRLKPETTLKSETMWALKVVVSHICFQGHVP</sequence>
<keyword evidence="2" id="KW-0732">Signal</keyword>
<name>A0AAV4IKP7_9GAST</name>
<comment type="caution">
    <text evidence="4">The sequence shown here is derived from an EMBL/GenBank/DDBJ whole genome shotgun (WGS) entry which is preliminary data.</text>
</comment>
<feature type="region of interest" description="Disordered" evidence="1">
    <location>
        <begin position="226"/>
        <end position="250"/>
    </location>
</feature>
<dbReference type="InterPro" id="IPR052907">
    <property type="entry name" value="Beta-lactamase/esterase"/>
</dbReference>
<dbReference type="SUPFAM" id="SSF56601">
    <property type="entry name" value="beta-lactamase/transpeptidase-like"/>
    <property type="match status" value="1"/>
</dbReference>
<evidence type="ECO:0000256" key="2">
    <source>
        <dbReference type="SAM" id="SignalP"/>
    </source>
</evidence>
<evidence type="ECO:0000256" key="1">
    <source>
        <dbReference type="SAM" id="MobiDB-lite"/>
    </source>
</evidence>
<dbReference type="Proteomes" id="UP000762676">
    <property type="component" value="Unassembled WGS sequence"/>
</dbReference>
<evidence type="ECO:0000259" key="3">
    <source>
        <dbReference type="Pfam" id="PF00144"/>
    </source>
</evidence>
<feature type="signal peptide" evidence="2">
    <location>
        <begin position="1"/>
        <end position="18"/>
    </location>
</feature>
<dbReference type="EMBL" id="BMAT01009626">
    <property type="protein sequence ID" value="GFS10190.1"/>
    <property type="molecule type" value="Genomic_DNA"/>
</dbReference>
<dbReference type="Pfam" id="PF00144">
    <property type="entry name" value="Beta-lactamase"/>
    <property type="match status" value="1"/>
</dbReference>
<feature type="chain" id="PRO_5043585016" evidence="2">
    <location>
        <begin position="19"/>
        <end position="301"/>
    </location>
</feature>
<evidence type="ECO:0000313" key="4">
    <source>
        <dbReference type="EMBL" id="GFS10190.1"/>
    </source>
</evidence>
<dbReference type="PANTHER" id="PTHR43319">
    <property type="entry name" value="BETA-LACTAMASE-RELATED"/>
    <property type="match status" value="1"/>
</dbReference>
<reference evidence="4 5" key="1">
    <citation type="journal article" date="2021" name="Elife">
        <title>Chloroplast acquisition without the gene transfer in kleptoplastic sea slugs, Plakobranchus ocellatus.</title>
        <authorList>
            <person name="Maeda T."/>
            <person name="Takahashi S."/>
            <person name="Yoshida T."/>
            <person name="Shimamura S."/>
            <person name="Takaki Y."/>
            <person name="Nagai Y."/>
            <person name="Toyoda A."/>
            <person name="Suzuki Y."/>
            <person name="Arimoto A."/>
            <person name="Ishii H."/>
            <person name="Satoh N."/>
            <person name="Nishiyama T."/>
            <person name="Hasebe M."/>
            <person name="Maruyama T."/>
            <person name="Minagawa J."/>
            <person name="Obokata J."/>
            <person name="Shigenobu S."/>
        </authorList>
    </citation>
    <scope>NUCLEOTIDE SEQUENCE [LARGE SCALE GENOMIC DNA]</scope>
</reference>
<dbReference type="AlphaFoldDB" id="A0AAV4IKP7"/>
<proteinExistence type="predicted"/>
<dbReference type="InterPro" id="IPR012338">
    <property type="entry name" value="Beta-lactam/transpept-like"/>
</dbReference>
<protein>
    <submittedName>
        <fullName evidence="4">Beta-lactamase-related domain containing protein</fullName>
    </submittedName>
</protein>